<accession>A0A849PA87</accession>
<dbReference type="GO" id="GO:0005886">
    <property type="term" value="C:plasma membrane"/>
    <property type="evidence" value="ECO:0007669"/>
    <property type="project" value="UniProtKB-SubCell"/>
</dbReference>
<organism evidence="8 9">
    <name type="scientific">Pelistega suis</name>
    <dbReference type="NCBI Taxonomy" id="1631957"/>
    <lineage>
        <taxon>Bacteria</taxon>
        <taxon>Pseudomonadati</taxon>
        <taxon>Pseudomonadota</taxon>
        <taxon>Betaproteobacteria</taxon>
        <taxon>Burkholderiales</taxon>
        <taxon>Alcaligenaceae</taxon>
        <taxon>Pelistega</taxon>
    </lineage>
</organism>
<comment type="subcellular location">
    <subcellularLocation>
        <location evidence="1">Cell membrane</location>
        <topology evidence="1">Multi-pass membrane protein</topology>
    </subcellularLocation>
</comment>
<dbReference type="PANTHER" id="PTHR36115">
    <property type="entry name" value="PROLINE-RICH ANTIGEN HOMOLOG-RELATED"/>
    <property type="match status" value="1"/>
</dbReference>
<dbReference type="Pfam" id="PF06271">
    <property type="entry name" value="RDD"/>
    <property type="match status" value="1"/>
</dbReference>
<proteinExistence type="predicted"/>
<dbReference type="InterPro" id="IPR010432">
    <property type="entry name" value="RDD"/>
</dbReference>
<evidence type="ECO:0000256" key="2">
    <source>
        <dbReference type="ARBA" id="ARBA00022475"/>
    </source>
</evidence>
<comment type="caution">
    <text evidence="8">The sequence shown here is derived from an EMBL/GenBank/DDBJ whole genome shotgun (WGS) entry which is preliminary data.</text>
</comment>
<sequence length="151" mass="17501">MYEGMLLLALIFGTAYIFDSLTQRTDAHYLFYASQTVLFTVIGLYFILSWKRKGQTLPMKTWSIGLRTRDNQQPSLKQYIIRYITSWILPLIGAYGVHLLSQYLGWNSVTILIVFAPFLNFVYSWFDKDGLFLHDRLAGTQLVDLKARSSN</sequence>
<keyword evidence="5 6" id="KW-0472">Membrane</keyword>
<evidence type="ECO:0000313" key="8">
    <source>
        <dbReference type="EMBL" id="NOL52418.1"/>
    </source>
</evidence>
<feature type="domain" description="RDD" evidence="7">
    <location>
        <begin position="3"/>
        <end position="139"/>
    </location>
</feature>
<evidence type="ECO:0000256" key="4">
    <source>
        <dbReference type="ARBA" id="ARBA00022989"/>
    </source>
</evidence>
<keyword evidence="9" id="KW-1185">Reference proteome</keyword>
<feature type="transmembrane region" description="Helical" evidence="6">
    <location>
        <begin position="79"/>
        <end position="97"/>
    </location>
</feature>
<reference evidence="8 9" key="1">
    <citation type="submission" date="2020-05" db="EMBL/GenBank/DDBJ databases">
        <authorList>
            <person name="Niu N."/>
        </authorList>
    </citation>
    <scope>NUCLEOTIDE SEQUENCE [LARGE SCALE GENOMIC DNA]</scope>
    <source>
        <strain evidence="8 9">3340-03</strain>
    </source>
</reference>
<dbReference type="AlphaFoldDB" id="A0A849PA87"/>
<evidence type="ECO:0000256" key="6">
    <source>
        <dbReference type="SAM" id="Phobius"/>
    </source>
</evidence>
<evidence type="ECO:0000256" key="1">
    <source>
        <dbReference type="ARBA" id="ARBA00004651"/>
    </source>
</evidence>
<keyword evidence="3 6" id="KW-0812">Transmembrane</keyword>
<dbReference type="InterPro" id="IPR051791">
    <property type="entry name" value="Pra-immunoreactive"/>
</dbReference>
<keyword evidence="4 6" id="KW-1133">Transmembrane helix</keyword>
<feature type="transmembrane region" description="Helical" evidence="6">
    <location>
        <begin position="103"/>
        <end position="126"/>
    </location>
</feature>
<evidence type="ECO:0000259" key="7">
    <source>
        <dbReference type="Pfam" id="PF06271"/>
    </source>
</evidence>
<keyword evidence="2" id="KW-1003">Cell membrane</keyword>
<feature type="transmembrane region" description="Helical" evidence="6">
    <location>
        <begin position="29"/>
        <end position="50"/>
    </location>
</feature>
<dbReference type="PANTHER" id="PTHR36115:SF10">
    <property type="entry name" value="RDD DOMAIN-CONTAINING PROTEIN"/>
    <property type="match status" value="1"/>
</dbReference>
<protein>
    <submittedName>
        <fullName evidence="8">RDD family protein</fullName>
    </submittedName>
</protein>
<evidence type="ECO:0000256" key="3">
    <source>
        <dbReference type="ARBA" id="ARBA00022692"/>
    </source>
</evidence>
<name>A0A849PA87_9BURK</name>
<evidence type="ECO:0000313" key="9">
    <source>
        <dbReference type="Proteomes" id="UP000537862"/>
    </source>
</evidence>
<dbReference type="Proteomes" id="UP000537862">
    <property type="component" value="Unassembled WGS sequence"/>
</dbReference>
<evidence type="ECO:0000256" key="5">
    <source>
        <dbReference type="ARBA" id="ARBA00023136"/>
    </source>
</evidence>
<dbReference type="EMBL" id="JABGBN010000009">
    <property type="protein sequence ID" value="NOL52418.1"/>
    <property type="molecule type" value="Genomic_DNA"/>
</dbReference>
<gene>
    <name evidence="8" type="ORF">HKX39_09605</name>
</gene>